<dbReference type="PROSITE" id="PS50111">
    <property type="entry name" value="CHEMOTAXIS_TRANSDUC_2"/>
    <property type="match status" value="1"/>
</dbReference>
<reference evidence="5 6" key="1">
    <citation type="submission" date="2021-05" db="EMBL/GenBank/DDBJ databases">
        <title>Kineosporia and Streptomyces sp. nov. two new marine actinobacteria isolated from Coral.</title>
        <authorList>
            <person name="Buangrab K."/>
            <person name="Sutthacheep M."/>
            <person name="Yeemin T."/>
            <person name="Harunari E."/>
            <person name="Igarashi Y."/>
            <person name="Kanchanasin P."/>
            <person name="Tanasupawat S."/>
            <person name="Phongsopitanun W."/>
        </authorList>
    </citation>
    <scope>NUCLEOTIDE SEQUENCE [LARGE SCALE GENOMIC DNA]</scope>
    <source>
        <strain evidence="5 6">J2-2</strain>
    </source>
</reference>
<dbReference type="SUPFAM" id="SSF58104">
    <property type="entry name" value="Methyl-accepting chemotaxis protein (MCP) signaling domain"/>
    <property type="match status" value="1"/>
</dbReference>
<feature type="domain" description="Methyl-accepting transducer" evidence="4">
    <location>
        <begin position="152"/>
        <end position="367"/>
    </location>
</feature>
<dbReference type="Gene3D" id="1.10.287.950">
    <property type="entry name" value="Methyl-accepting chemotaxis protein"/>
    <property type="match status" value="1"/>
</dbReference>
<dbReference type="SMART" id="SM00283">
    <property type="entry name" value="MA"/>
    <property type="match status" value="1"/>
</dbReference>
<evidence type="ECO:0000313" key="6">
    <source>
        <dbReference type="Proteomes" id="UP001197247"/>
    </source>
</evidence>
<dbReference type="Proteomes" id="UP001197247">
    <property type="component" value="Unassembled WGS sequence"/>
</dbReference>
<accession>A0ABS5TAH6</accession>
<keyword evidence="6" id="KW-1185">Reference proteome</keyword>
<sequence length="376" mass="39745">MGLLTTLTGRAPAAASLHAALHDPADPTRAVLDSLYANVLVADPDLRLIWTNQLAWATLQDLAPALRNSFGVGLDDLLGGSIHRFHQDPSRIERILHEAGGLPRTAVFTFGGVTLRTLINAVTDGYGTRLGYVVVWDNVTDRNARASATFAGSEEVTGRLDALSRSLAETAGDTSLQATNAAGATDQMNSAVREIARASSEATDQVQRTVEATADSLKQLRRLQTMSSEIGGILRMIETVAGQTKMLALNATIEAARAGEAGKGFAVVADEVKQLAETTTGSISDIENKIKDIQQAANGSAEATAGIDALVDRIRESQETIAAAIEQQSATTASIADTISVIAERAQHTSDQATQVQHAVNSVQDQTRVLREIIDA</sequence>
<organism evidence="5 6">
    <name type="scientific">Kineosporia corallincola</name>
    <dbReference type="NCBI Taxonomy" id="2835133"/>
    <lineage>
        <taxon>Bacteria</taxon>
        <taxon>Bacillati</taxon>
        <taxon>Actinomycetota</taxon>
        <taxon>Actinomycetes</taxon>
        <taxon>Kineosporiales</taxon>
        <taxon>Kineosporiaceae</taxon>
        <taxon>Kineosporia</taxon>
    </lineage>
</organism>
<keyword evidence="1 3" id="KW-0807">Transducer</keyword>
<dbReference type="InterPro" id="IPR004089">
    <property type="entry name" value="MCPsignal_dom"/>
</dbReference>
<evidence type="ECO:0000256" key="2">
    <source>
        <dbReference type="ARBA" id="ARBA00029447"/>
    </source>
</evidence>
<comment type="caution">
    <text evidence="5">The sequence shown here is derived from an EMBL/GenBank/DDBJ whole genome shotgun (WGS) entry which is preliminary data.</text>
</comment>
<evidence type="ECO:0000256" key="3">
    <source>
        <dbReference type="PROSITE-ProRule" id="PRU00284"/>
    </source>
</evidence>
<dbReference type="PANTHER" id="PTHR32089">
    <property type="entry name" value="METHYL-ACCEPTING CHEMOTAXIS PROTEIN MCPB"/>
    <property type="match status" value="1"/>
</dbReference>
<dbReference type="PANTHER" id="PTHR32089:SF112">
    <property type="entry name" value="LYSOZYME-LIKE PROTEIN-RELATED"/>
    <property type="match status" value="1"/>
</dbReference>
<dbReference type="RefSeq" id="WP_214154323.1">
    <property type="nucleotide sequence ID" value="NZ_JAHBAY010000001.1"/>
</dbReference>
<dbReference type="Gene3D" id="3.30.450.20">
    <property type="entry name" value="PAS domain"/>
    <property type="match status" value="1"/>
</dbReference>
<gene>
    <name evidence="5" type="ORF">KIH74_03975</name>
</gene>
<dbReference type="Pfam" id="PF00015">
    <property type="entry name" value="MCPsignal"/>
    <property type="match status" value="1"/>
</dbReference>
<dbReference type="PRINTS" id="PR00260">
    <property type="entry name" value="CHEMTRNSDUCR"/>
</dbReference>
<name>A0ABS5TAH6_9ACTN</name>
<evidence type="ECO:0000256" key="1">
    <source>
        <dbReference type="ARBA" id="ARBA00023224"/>
    </source>
</evidence>
<comment type="similarity">
    <text evidence="2">Belongs to the methyl-accepting chemotaxis (MCP) protein family.</text>
</comment>
<evidence type="ECO:0000259" key="4">
    <source>
        <dbReference type="PROSITE" id="PS50111"/>
    </source>
</evidence>
<protein>
    <recommendedName>
        <fullName evidence="4">Methyl-accepting transducer domain-containing protein</fullName>
    </recommendedName>
</protein>
<dbReference type="InterPro" id="IPR004090">
    <property type="entry name" value="Chemotax_Me-accpt_rcpt"/>
</dbReference>
<proteinExistence type="inferred from homology"/>
<evidence type="ECO:0000313" key="5">
    <source>
        <dbReference type="EMBL" id="MBT0768065.1"/>
    </source>
</evidence>
<dbReference type="EMBL" id="JAHBAY010000001">
    <property type="protein sequence ID" value="MBT0768065.1"/>
    <property type="molecule type" value="Genomic_DNA"/>
</dbReference>